<name>A0A0U5FTG9_ASPCI</name>
<dbReference type="EMBL" id="CDMC01000003">
    <property type="protein sequence ID" value="CEL02550.1"/>
    <property type="molecule type" value="Genomic_DNA"/>
</dbReference>
<feature type="compositionally biased region" description="Basic and acidic residues" evidence="2">
    <location>
        <begin position="72"/>
        <end position="83"/>
    </location>
</feature>
<feature type="compositionally biased region" description="Polar residues" evidence="2">
    <location>
        <begin position="43"/>
        <end position="53"/>
    </location>
</feature>
<dbReference type="InterPro" id="IPR013083">
    <property type="entry name" value="Znf_RING/FYVE/PHD"/>
</dbReference>
<dbReference type="InterPro" id="IPR039903">
    <property type="entry name" value="Zswim2"/>
</dbReference>
<dbReference type="PANTHER" id="PTHR21540:SF0">
    <property type="entry name" value="PHD FAMILY PROTEIN"/>
    <property type="match status" value="1"/>
</dbReference>
<accession>A0A0U5FTG9</accession>
<proteinExistence type="predicted"/>
<dbReference type="PROSITE" id="PS50089">
    <property type="entry name" value="ZF_RING_2"/>
    <property type="match status" value="1"/>
</dbReference>
<dbReference type="PANTHER" id="PTHR21540">
    <property type="entry name" value="RING FINGER AND SWIM DOMAIN-CONTAINING PROTEIN 2"/>
    <property type="match status" value="1"/>
</dbReference>
<evidence type="ECO:0000259" key="3">
    <source>
        <dbReference type="PROSITE" id="PS50089"/>
    </source>
</evidence>
<dbReference type="OrthoDB" id="2122982at2759"/>
<evidence type="ECO:0000259" key="4">
    <source>
        <dbReference type="PROSITE" id="PS50966"/>
    </source>
</evidence>
<keyword evidence="1" id="KW-0862">Zinc</keyword>
<dbReference type="PROSITE" id="PS50966">
    <property type="entry name" value="ZF_SWIM"/>
    <property type="match status" value="1"/>
</dbReference>
<gene>
    <name evidence="5" type="ORF">ASPCAL03719</name>
</gene>
<dbReference type="STRING" id="454130.A0A0U5FTG9"/>
<feature type="domain" description="SWIM-type" evidence="4">
    <location>
        <begin position="136"/>
        <end position="168"/>
    </location>
</feature>
<dbReference type="InterPro" id="IPR001841">
    <property type="entry name" value="Znf_RING"/>
</dbReference>
<organism evidence="5 6">
    <name type="scientific">Aspergillus calidoustus</name>
    <dbReference type="NCBI Taxonomy" id="454130"/>
    <lineage>
        <taxon>Eukaryota</taxon>
        <taxon>Fungi</taxon>
        <taxon>Dikarya</taxon>
        <taxon>Ascomycota</taxon>
        <taxon>Pezizomycotina</taxon>
        <taxon>Eurotiomycetes</taxon>
        <taxon>Eurotiomycetidae</taxon>
        <taxon>Eurotiales</taxon>
        <taxon>Aspergillaceae</taxon>
        <taxon>Aspergillus</taxon>
        <taxon>Aspergillus subgen. Nidulantes</taxon>
    </lineage>
</organism>
<protein>
    <submittedName>
        <fullName evidence="5">Uncharacterized protein</fullName>
    </submittedName>
</protein>
<evidence type="ECO:0000256" key="2">
    <source>
        <dbReference type="SAM" id="MobiDB-lite"/>
    </source>
</evidence>
<dbReference type="GO" id="GO:0061630">
    <property type="term" value="F:ubiquitin protein ligase activity"/>
    <property type="evidence" value="ECO:0007669"/>
    <property type="project" value="InterPro"/>
</dbReference>
<dbReference type="Gene3D" id="3.30.40.10">
    <property type="entry name" value="Zinc/RING finger domain, C3HC4 (zinc finger)"/>
    <property type="match status" value="1"/>
</dbReference>
<keyword evidence="6" id="KW-1185">Reference proteome</keyword>
<feature type="compositionally biased region" description="Polar residues" evidence="2">
    <location>
        <begin position="1"/>
        <end position="19"/>
    </location>
</feature>
<evidence type="ECO:0000313" key="5">
    <source>
        <dbReference type="EMBL" id="CEL02550.1"/>
    </source>
</evidence>
<dbReference type="SUPFAM" id="SSF57850">
    <property type="entry name" value="RING/U-box"/>
    <property type="match status" value="1"/>
</dbReference>
<dbReference type="GO" id="GO:0008270">
    <property type="term" value="F:zinc ion binding"/>
    <property type="evidence" value="ECO:0007669"/>
    <property type="project" value="UniProtKB-KW"/>
</dbReference>
<evidence type="ECO:0000256" key="1">
    <source>
        <dbReference type="PROSITE-ProRule" id="PRU00175"/>
    </source>
</evidence>
<feature type="region of interest" description="Disordered" evidence="2">
    <location>
        <begin position="1"/>
        <end position="98"/>
    </location>
</feature>
<sequence length="339" mass="37968">MGRTAASRTIASRGSSTAVSKRKRAVKKESIPTPAKSSRKGTKTSSAASSDPTNALDDPENVNQSKKARSSKGKETGEQASERRARRFRKAPPKSFQERLERAVTQRMFVVGQTVDGADGVPEMKFDMVGSTGNLYRTTIGKEPTCSCPDGAKGNQCKHICYVLVKVLKAPIHLQYQLAFLSTELSEIYENSPLRHVKEKAEESETDGKRKPVEGDCPICFMEFEPGKENIIWCRAACGNNVHANCFQKWAATQNSRGVRCVYCRSPWQVEDADGRVGMDLEQLRTQGQVGEDGYINVASQMGMSGERDYSTYHQHWVRRQFSRSGWRNSYAYNYDEDY</sequence>
<keyword evidence="1" id="KW-0863">Zinc-finger</keyword>
<keyword evidence="1" id="KW-0479">Metal-binding</keyword>
<evidence type="ECO:0000313" key="6">
    <source>
        <dbReference type="Proteomes" id="UP000054771"/>
    </source>
</evidence>
<dbReference type="InterPro" id="IPR007527">
    <property type="entry name" value="Znf_SWIM"/>
</dbReference>
<dbReference type="OMA" id="CKHIVYV"/>
<dbReference type="Pfam" id="PF13639">
    <property type="entry name" value="zf-RING_2"/>
    <property type="match status" value="1"/>
</dbReference>
<dbReference type="AlphaFoldDB" id="A0A0U5FTG9"/>
<dbReference type="Pfam" id="PF04434">
    <property type="entry name" value="SWIM"/>
    <property type="match status" value="1"/>
</dbReference>
<dbReference type="Proteomes" id="UP000054771">
    <property type="component" value="Unassembled WGS sequence"/>
</dbReference>
<feature type="domain" description="RING-type" evidence="3">
    <location>
        <begin position="217"/>
        <end position="265"/>
    </location>
</feature>
<reference evidence="6" key="1">
    <citation type="journal article" date="2016" name="Genome Announc.">
        <title>Draft genome sequences of fungus Aspergillus calidoustus.</title>
        <authorList>
            <person name="Horn F."/>
            <person name="Linde J."/>
            <person name="Mattern D.J."/>
            <person name="Walther G."/>
            <person name="Guthke R."/>
            <person name="Scherlach K."/>
            <person name="Martin K."/>
            <person name="Brakhage A.A."/>
            <person name="Petzke L."/>
            <person name="Valiante V."/>
        </authorList>
    </citation>
    <scope>NUCLEOTIDE SEQUENCE [LARGE SCALE GENOMIC DNA]</scope>
    <source>
        <strain evidence="6">SF006504</strain>
    </source>
</reference>
<dbReference type="CDD" id="cd16494">
    <property type="entry name" value="RING-CH-C4HC3_ZSWM2"/>
    <property type="match status" value="1"/>
</dbReference>